<feature type="compositionally biased region" description="Polar residues" evidence="1">
    <location>
        <begin position="117"/>
        <end position="129"/>
    </location>
</feature>
<feature type="compositionally biased region" description="Polar residues" evidence="1">
    <location>
        <begin position="81"/>
        <end position="97"/>
    </location>
</feature>
<feature type="compositionally biased region" description="Basic and acidic residues" evidence="1">
    <location>
        <begin position="196"/>
        <end position="218"/>
    </location>
</feature>
<feature type="compositionally biased region" description="Basic and acidic residues" evidence="1">
    <location>
        <begin position="265"/>
        <end position="275"/>
    </location>
</feature>
<proteinExistence type="predicted"/>
<reference evidence="2 3" key="1">
    <citation type="submission" date="2018-03" db="EMBL/GenBank/DDBJ databases">
        <title>Genomes of Pezizomycetes fungi and the evolution of truffles.</title>
        <authorList>
            <person name="Murat C."/>
            <person name="Payen T."/>
            <person name="Noel B."/>
            <person name="Kuo A."/>
            <person name="Martin F.M."/>
        </authorList>
    </citation>
    <scope>NUCLEOTIDE SEQUENCE [LARGE SCALE GENOMIC DNA]</scope>
    <source>
        <strain evidence="2">091103-1</strain>
    </source>
</reference>
<feature type="compositionally biased region" description="Basic residues" evidence="1">
    <location>
        <begin position="165"/>
        <end position="177"/>
    </location>
</feature>
<dbReference type="Proteomes" id="UP000246991">
    <property type="component" value="Unassembled WGS sequence"/>
</dbReference>
<evidence type="ECO:0000313" key="2">
    <source>
        <dbReference type="EMBL" id="PWW76530.1"/>
    </source>
</evidence>
<evidence type="ECO:0000256" key="1">
    <source>
        <dbReference type="SAM" id="MobiDB-lite"/>
    </source>
</evidence>
<name>A0A317SRU7_9PEZI</name>
<sequence length="524" mass="56979">MGDDKTSRASKNDQEPPASPNQEPAPKNHPRSIAPTPLKNISPRGPAKEPLPSSSSLPPSKNSQAFETRLAGGSNEAASEISPTANSGQGRTLTQGVSIKPRTRSATARNREKPDLSGSSAQEPTQVAQNPRYPIRHKTRQTALASHSPTVGASSNPFLQNISPTRRRQKQIVRAKRANGEGGEPPEAEDTASGNGEKEGEETIKAPESRSDAEEPEKFLFTMKGPHEPGLKHLAAAIDPLPQAKGSHNQPTCQPAEDEANLSDRTIRPERRKSPGSDNTSQLGSRTDGNITSTLTPPSLQPIQNTADHNTSRGEGSNVDVSGRSSEYDAANLRPIIEALATPQPVEAHYASDHPEMNTPEQLLLNISQNPSPAMIDPQLRAIPVHQSQRYHYYTEIQYTVYIWASGPWPPSPTTRWNRFNVTSSSPVTLLFEYIGRNRPDTGLVEIGGGVIAHYLGDVRRYGTRMDQTGWPTTLCLRPSVWFSGSVLVATRSGKMFLEFSTPASMEVVWSLLVKITSFSDFSS</sequence>
<dbReference type="AlphaFoldDB" id="A0A317SRU7"/>
<protein>
    <submittedName>
        <fullName evidence="2">Uncharacterized protein</fullName>
    </submittedName>
</protein>
<feature type="compositionally biased region" description="Basic and acidic residues" evidence="1">
    <location>
        <begin position="1"/>
        <end position="14"/>
    </location>
</feature>
<keyword evidence="3" id="KW-1185">Reference proteome</keyword>
<comment type="caution">
    <text evidence="2">The sequence shown here is derived from an EMBL/GenBank/DDBJ whole genome shotgun (WGS) entry which is preliminary data.</text>
</comment>
<dbReference type="EMBL" id="PYWC01000032">
    <property type="protein sequence ID" value="PWW76530.1"/>
    <property type="molecule type" value="Genomic_DNA"/>
</dbReference>
<feature type="compositionally biased region" description="Low complexity" evidence="1">
    <location>
        <begin position="50"/>
        <end position="60"/>
    </location>
</feature>
<dbReference type="OrthoDB" id="5395111at2759"/>
<evidence type="ECO:0000313" key="3">
    <source>
        <dbReference type="Proteomes" id="UP000246991"/>
    </source>
</evidence>
<organism evidence="2 3">
    <name type="scientific">Tuber magnatum</name>
    <name type="common">white Piedmont truffle</name>
    <dbReference type="NCBI Taxonomy" id="42249"/>
    <lineage>
        <taxon>Eukaryota</taxon>
        <taxon>Fungi</taxon>
        <taxon>Dikarya</taxon>
        <taxon>Ascomycota</taxon>
        <taxon>Pezizomycotina</taxon>
        <taxon>Pezizomycetes</taxon>
        <taxon>Pezizales</taxon>
        <taxon>Tuberaceae</taxon>
        <taxon>Tuber</taxon>
    </lineage>
</organism>
<gene>
    <name evidence="2" type="ORF">C7212DRAFT_363649</name>
</gene>
<accession>A0A317SRU7</accession>
<feature type="compositionally biased region" description="Polar residues" evidence="1">
    <location>
        <begin position="276"/>
        <end position="323"/>
    </location>
</feature>
<feature type="compositionally biased region" description="Polar residues" evidence="1">
    <location>
        <begin position="141"/>
        <end position="164"/>
    </location>
</feature>
<feature type="region of interest" description="Disordered" evidence="1">
    <location>
        <begin position="1"/>
        <end position="323"/>
    </location>
</feature>